<dbReference type="RefSeq" id="WP_136862479.1">
    <property type="nucleotide sequence ID" value="NZ_SWCJ01000003.1"/>
</dbReference>
<dbReference type="Gene3D" id="1.10.720.180">
    <property type="match status" value="2"/>
</dbReference>
<dbReference type="EMBL" id="SWCJ01000003">
    <property type="protein sequence ID" value="TKB56675.1"/>
    <property type="molecule type" value="Genomic_DNA"/>
</dbReference>
<dbReference type="InterPro" id="IPR054337">
    <property type="entry name" value="Mtrc-MtrF-like_dom_II/IV"/>
</dbReference>
<keyword evidence="5" id="KW-1185">Reference proteome</keyword>
<dbReference type="SUPFAM" id="SSF48695">
    <property type="entry name" value="Multiheme cytochromes"/>
    <property type="match status" value="1"/>
</dbReference>
<dbReference type="InterPro" id="IPR036280">
    <property type="entry name" value="Multihaem_cyt_sf"/>
</dbReference>
<dbReference type="Pfam" id="PF22112">
    <property type="entry name" value="OmcA-like_N"/>
    <property type="match status" value="1"/>
</dbReference>
<dbReference type="Proteomes" id="UP000305675">
    <property type="component" value="Unassembled WGS sequence"/>
</dbReference>
<comment type="caution">
    <text evidence="4">The sequence shown here is derived from an EMBL/GenBank/DDBJ whole genome shotgun (WGS) entry which is preliminary data.</text>
</comment>
<name>A0A4U1BR70_9GAMM</name>
<dbReference type="NCBIfam" id="TIGR03507">
    <property type="entry name" value="decahem_SO1788"/>
    <property type="match status" value="1"/>
</dbReference>
<accession>A0A4U1BR70</accession>
<keyword evidence="1" id="KW-0732">Signal</keyword>
<dbReference type="InterPro" id="IPR054336">
    <property type="entry name" value="OmcA-like_N"/>
</dbReference>
<evidence type="ECO:0000259" key="2">
    <source>
        <dbReference type="Pfam" id="PF22112"/>
    </source>
</evidence>
<proteinExistence type="predicted"/>
<dbReference type="OrthoDB" id="9146465at2"/>
<dbReference type="InterPro" id="IPR020014">
    <property type="entry name" value="Decahaem_cyt-c_OmcA/MtrC"/>
</dbReference>
<sequence>MTKQPNYKAKFWLPLTASLLLAGCGGGDDGANGEPGKPGEILPPTTRTAERLNIEVTQVNEQDGTLTVHFKASDQHGTALVGINDVRTTVAKLSADNASGGHNWVSYLRKSTKVDHERFPDVDDVSHASSDKGGELIDNGDGSYQYQLKSNLQKAKDPITKAPIEWQQQLTHRIGVEVRSSDDYPVANVAYDWVPDGGDVTETRKIVSSDACRVCHTELDFHGGSRIETDNCVTCHNADNVDPISGESLDLKVMAHKLHHGLDLPSLKQEGTKYSIFTSGGADERIYGENDGIWVLSNKGTIDGVNYPMDIRNCTSCHADEADHQANPDLITPITADAGNWKTVPSIAACGSCHDNIAFTQQMLDANHNLERHVSFPIEDGTCLSCHGEGNTFSVAAVHTKAAMDKKEAGKEYGYQFEVTHLEPVSGVDTAYDAHVLVTKDGQGVTLGDEYLQFKNSVRLFLNWDNGLGFETHVGKKTPNSFELDKSSDCRDGGETGQIICRWDTANDPYINGGQPLTSGHILTSFISSGVCVDSRNQLVNCEDNNALEKISSPSTVVNRFFEVSSLTEDEHFELKLGASFDRCGSCHEQVIQHDSRRSDDPSQCKACHNANRFTRSPADSPRDGGSSDLKFEVHKIHSNYRFAYADNSFDMVGRLEYYPAPIADCSQCHEPDQIDLPLAQNPRPSIARAPATSLDDGTTLGRDGAVYTSPIATVCSSCHLSVGPGLIGADGNIVTDALGNTLLTRDLSSNGIGYDNGEFPQVPVTLTADEKSLLNHMIQMGGAVFGASSEAEAAGTESCSVCHAIGSTTGVDKVHGQLN</sequence>
<evidence type="ECO:0000256" key="1">
    <source>
        <dbReference type="SAM" id="SignalP"/>
    </source>
</evidence>
<feature type="chain" id="PRO_5021007575" evidence="1">
    <location>
        <begin position="23"/>
        <end position="820"/>
    </location>
</feature>
<feature type="domain" description="Outer membrane cytochrome MtrC/MtrF-like" evidence="3">
    <location>
        <begin position="204"/>
        <end position="400"/>
    </location>
</feature>
<reference evidence="4 5" key="1">
    <citation type="submission" date="2019-04" db="EMBL/GenBank/DDBJ databases">
        <authorList>
            <person name="Hwang J.C."/>
        </authorList>
    </citation>
    <scope>NUCLEOTIDE SEQUENCE [LARGE SCALE GENOMIC DNA]</scope>
    <source>
        <strain evidence="4 5">IMCC35002</strain>
    </source>
</reference>
<dbReference type="AlphaFoldDB" id="A0A4U1BR70"/>
<feature type="domain" description="Outer membrane cytochrome MtrC/MtrF-like" evidence="3">
    <location>
        <begin position="582"/>
        <end position="722"/>
    </location>
</feature>
<gene>
    <name evidence="4" type="ORF">FCL42_05950</name>
</gene>
<dbReference type="Pfam" id="PF22113">
    <property type="entry name" value="Mtrc-MtrF_II-IV_dom"/>
    <property type="match status" value="2"/>
</dbReference>
<protein>
    <submittedName>
        <fullName evidence="4">OmcA/MtrC family decaheme c-type cytochrome</fullName>
    </submittedName>
</protein>
<evidence type="ECO:0000313" key="4">
    <source>
        <dbReference type="EMBL" id="TKB56675.1"/>
    </source>
</evidence>
<evidence type="ECO:0000259" key="3">
    <source>
        <dbReference type="Pfam" id="PF22113"/>
    </source>
</evidence>
<feature type="domain" description="OmcA-like N-terminal" evidence="2">
    <location>
        <begin position="55"/>
        <end position="198"/>
    </location>
</feature>
<organism evidence="4 5">
    <name type="scientific">Ferrimonas aestuarii</name>
    <dbReference type="NCBI Taxonomy" id="2569539"/>
    <lineage>
        <taxon>Bacteria</taxon>
        <taxon>Pseudomonadati</taxon>
        <taxon>Pseudomonadota</taxon>
        <taxon>Gammaproteobacteria</taxon>
        <taxon>Alteromonadales</taxon>
        <taxon>Ferrimonadaceae</taxon>
        <taxon>Ferrimonas</taxon>
    </lineage>
</organism>
<evidence type="ECO:0000313" key="5">
    <source>
        <dbReference type="Proteomes" id="UP000305675"/>
    </source>
</evidence>
<dbReference type="Gene3D" id="3.90.10.10">
    <property type="entry name" value="Cytochrome C3"/>
    <property type="match status" value="1"/>
</dbReference>
<feature type="signal peptide" evidence="1">
    <location>
        <begin position="1"/>
        <end position="22"/>
    </location>
</feature>
<dbReference type="PROSITE" id="PS51257">
    <property type="entry name" value="PROKAR_LIPOPROTEIN"/>
    <property type="match status" value="1"/>
</dbReference>